<keyword evidence="2" id="KW-1185">Reference proteome</keyword>
<dbReference type="EMBL" id="JAGINU010000004">
    <property type="protein sequence ID" value="MBP2371726.1"/>
    <property type="molecule type" value="Genomic_DNA"/>
</dbReference>
<reference evidence="1 2" key="1">
    <citation type="submission" date="2021-03" db="EMBL/GenBank/DDBJ databases">
        <title>Sequencing the genomes of 1000 actinobacteria strains.</title>
        <authorList>
            <person name="Klenk H.-P."/>
        </authorList>
    </citation>
    <scope>NUCLEOTIDE SEQUENCE [LARGE SCALE GENOMIC DNA]</scope>
    <source>
        <strain evidence="1 2">DSM 45256</strain>
    </source>
</reference>
<gene>
    <name evidence="1" type="ORF">JOF36_007499</name>
</gene>
<accession>A0ABS4W6V4</accession>
<evidence type="ECO:0000313" key="1">
    <source>
        <dbReference type="EMBL" id="MBP2371726.1"/>
    </source>
</evidence>
<dbReference type="Proteomes" id="UP001519295">
    <property type="component" value="Unassembled WGS sequence"/>
</dbReference>
<dbReference type="RefSeq" id="WP_210036838.1">
    <property type="nucleotide sequence ID" value="NZ_JAGINU010000004.1"/>
</dbReference>
<organism evidence="1 2">
    <name type="scientific">Pseudonocardia parietis</name>
    <dbReference type="NCBI Taxonomy" id="570936"/>
    <lineage>
        <taxon>Bacteria</taxon>
        <taxon>Bacillati</taxon>
        <taxon>Actinomycetota</taxon>
        <taxon>Actinomycetes</taxon>
        <taxon>Pseudonocardiales</taxon>
        <taxon>Pseudonocardiaceae</taxon>
        <taxon>Pseudonocardia</taxon>
    </lineage>
</organism>
<sequence length="101" mass="11585">MDDSERRRRLVEAGHPAVTDPWSVRAEGPRALIRPVEIEHTQVVTARAVMRARMEDKSKKALDAHIAERHADGWLMQHYSTSAASYGGPPEVYHDFIWRRP</sequence>
<proteinExistence type="predicted"/>
<protein>
    <submittedName>
        <fullName evidence="1">Uncharacterized protein</fullName>
    </submittedName>
</protein>
<name>A0ABS4W6V4_9PSEU</name>
<comment type="caution">
    <text evidence="1">The sequence shown here is derived from an EMBL/GenBank/DDBJ whole genome shotgun (WGS) entry which is preliminary data.</text>
</comment>
<evidence type="ECO:0000313" key="2">
    <source>
        <dbReference type="Proteomes" id="UP001519295"/>
    </source>
</evidence>